<sequence>MIHILFLIPQIGKYEPDFLVISPKYGFRLIEVKNWSLNPINTAKTSGGLTIGKKVQNPLFQARKFVDDLNGYLTSYYEQLPNLYKSIAV</sequence>
<evidence type="ECO:0000313" key="2">
    <source>
        <dbReference type="EMBL" id="MEC5423387.1"/>
    </source>
</evidence>
<evidence type="ECO:0000313" key="3">
    <source>
        <dbReference type="Proteomes" id="UP001335737"/>
    </source>
</evidence>
<proteinExistence type="predicted"/>
<dbReference type="EMBL" id="JARZFX010000002">
    <property type="protein sequence ID" value="MEC5423387.1"/>
    <property type="molecule type" value="Genomic_DNA"/>
</dbReference>
<reference evidence="2 3" key="1">
    <citation type="journal article" date="2024" name="Int. J. Syst. Evol. Microbiol.">
        <title>Virgibacillus tibetensis sp. nov., isolated from salt lake on the Tibetan Plateau of China.</title>
        <authorList>
            <person name="Phurbu D."/>
            <person name="Liu Z.-X."/>
            <person name="Wang R."/>
            <person name="Zheng Y.-Y."/>
            <person name="Liu H.-C."/>
            <person name="Zhou Y.-G."/>
            <person name="Yu Y.-J."/>
            <person name="Li A.-H."/>
        </authorList>
    </citation>
    <scope>NUCLEOTIDE SEQUENCE [LARGE SCALE GENOMIC DNA]</scope>
    <source>
        <strain evidence="2 3">C22-A2</strain>
    </source>
</reference>
<keyword evidence="3" id="KW-1185">Reference proteome</keyword>
<name>A0ABU6KDH0_9BACI</name>
<gene>
    <name evidence="2" type="ORF">QGM71_07740</name>
</gene>
<evidence type="ECO:0000259" key="1">
    <source>
        <dbReference type="Pfam" id="PF08378"/>
    </source>
</evidence>
<dbReference type="Proteomes" id="UP001335737">
    <property type="component" value="Unassembled WGS sequence"/>
</dbReference>
<organism evidence="2 3">
    <name type="scientific">Virgibacillus tibetensis</name>
    <dbReference type="NCBI Taxonomy" id="3042313"/>
    <lineage>
        <taxon>Bacteria</taxon>
        <taxon>Bacillati</taxon>
        <taxon>Bacillota</taxon>
        <taxon>Bacilli</taxon>
        <taxon>Bacillales</taxon>
        <taxon>Bacillaceae</taxon>
        <taxon>Virgibacillus</taxon>
    </lineage>
</organism>
<comment type="caution">
    <text evidence="2">The sequence shown here is derived from an EMBL/GenBank/DDBJ whole genome shotgun (WGS) entry which is preliminary data.</text>
</comment>
<accession>A0ABU6KDH0</accession>
<dbReference type="Pfam" id="PF08378">
    <property type="entry name" value="NERD"/>
    <property type="match status" value="1"/>
</dbReference>
<dbReference type="InterPro" id="IPR011528">
    <property type="entry name" value="NERD"/>
</dbReference>
<protein>
    <submittedName>
        <fullName evidence="2">Nuclease-related domain-containing protein</fullName>
    </submittedName>
</protein>
<feature type="domain" description="NERD" evidence="1">
    <location>
        <begin position="10"/>
        <end position="77"/>
    </location>
</feature>